<feature type="region of interest" description="Disordered" evidence="4">
    <location>
        <begin position="199"/>
        <end position="219"/>
    </location>
</feature>
<keyword evidence="2" id="KW-0677">Repeat</keyword>
<evidence type="ECO:0000256" key="5">
    <source>
        <dbReference type="SAM" id="SignalP"/>
    </source>
</evidence>
<evidence type="ECO:0000256" key="4">
    <source>
        <dbReference type="SAM" id="MobiDB-lite"/>
    </source>
</evidence>
<feature type="coiled-coil region" evidence="3">
    <location>
        <begin position="607"/>
        <end position="634"/>
    </location>
</feature>
<protein>
    <submittedName>
        <fullName evidence="6">Uncharacterized protein</fullName>
    </submittedName>
</protein>
<dbReference type="InParanoid" id="A0A0G4FID1"/>
<dbReference type="AlphaFoldDB" id="A0A0G4FID1"/>
<keyword evidence="7" id="KW-1185">Reference proteome</keyword>
<dbReference type="PANTHER" id="PTHR46093">
    <property type="entry name" value="ACYL-COA-BINDING DOMAIN-CONTAINING PROTEIN 5"/>
    <property type="match status" value="1"/>
</dbReference>
<gene>
    <name evidence="6" type="ORF">Vbra_9240</name>
</gene>
<dbReference type="EMBL" id="CDMY01000446">
    <property type="protein sequence ID" value="CEM13239.1"/>
    <property type="molecule type" value="Genomic_DNA"/>
</dbReference>
<evidence type="ECO:0000313" key="7">
    <source>
        <dbReference type="Proteomes" id="UP000041254"/>
    </source>
</evidence>
<dbReference type="Gene3D" id="2.120.10.80">
    <property type="entry name" value="Kelch-type beta propeller"/>
    <property type="match status" value="1"/>
</dbReference>
<dbReference type="PANTHER" id="PTHR46093:SF3">
    <property type="entry name" value="ACYL-COA-BINDING DOMAIN-CONTAINING PROTEIN 4"/>
    <property type="match status" value="1"/>
</dbReference>
<evidence type="ECO:0000313" key="6">
    <source>
        <dbReference type="EMBL" id="CEM13239.1"/>
    </source>
</evidence>
<evidence type="ECO:0000256" key="1">
    <source>
        <dbReference type="ARBA" id="ARBA00022441"/>
    </source>
</evidence>
<keyword evidence="5" id="KW-0732">Signal</keyword>
<dbReference type="PhylomeDB" id="A0A0G4FID1"/>
<sequence>MALFCLSVVIRLIESAAHFPPPHCPSPTSNAVQSACSSAHTDTYTLLPDNQYREAYCRGKKIEPLGTGGGGVGVLRWGKAKCMEERLEMARSRPSLFICGKYLYVFGGVIGDGNYKNDLGVKSLLSSGKYSWQECEVRGTPPYASDSLTLTSIHIPSPDTPTASSQPHLPHRYFACGGPLSSDNGTPREQMWGVLEISKEEKEQEGEGAGGAEGASESEREIEYRYQWVSKRELRGQENGVPKKQKTTLRLKRRRRYYFTSTFLPIRSTEHPEGYVFIFGGRADFLDPDDMRWANDVMPMSTIADAATWSLDGSDPVFGEGPDGRLNHTATLVKDRYVFIIGGLQEGARFEGLHRARYFDAGLDILDGNTKTWIEFDGLPWIAAGNRPAVDGGVGAYLEDVHMTDKRYEAVRPYPTLAGEFARHTAVLAGDKIVIMLPYGVNQNHDFCMYGGVKTVIFDTKTGRFSRPSFATQPQKMCATPPHPGLTPQSSTYEPRAAYEPPPGAFAAAVWTGSEAILYGGASFLDEDPFDDGSYDQSKYADISVLGVMDRKADDQIVPVDRHQEVAPFWRRYVCNRQLWQMDIFEDNARFDILLWDHHKLIEQKWYEERQAIAESKAKEREQLRERGVEAEIESAEGDEYEGMDGYTNKDIDDHLCGKPLPCSKVFGKPTRRTRHQALSKFFTVTGILRSDPMHWTLPKDDSQADATQTKITTFFSRRVVQSSLSGNHGYSGTKIKRSNRS</sequence>
<name>A0A0G4FID1_VITBC</name>
<dbReference type="Proteomes" id="UP000041254">
    <property type="component" value="Unassembled WGS sequence"/>
</dbReference>
<evidence type="ECO:0000256" key="2">
    <source>
        <dbReference type="ARBA" id="ARBA00022737"/>
    </source>
</evidence>
<keyword evidence="1" id="KW-0880">Kelch repeat</keyword>
<feature type="chain" id="PRO_5012678150" evidence="5">
    <location>
        <begin position="16"/>
        <end position="742"/>
    </location>
</feature>
<dbReference type="VEuPathDB" id="CryptoDB:Vbra_9240"/>
<feature type="signal peptide" evidence="5">
    <location>
        <begin position="1"/>
        <end position="15"/>
    </location>
</feature>
<feature type="region of interest" description="Disordered" evidence="4">
    <location>
        <begin position="469"/>
        <end position="494"/>
    </location>
</feature>
<proteinExistence type="predicted"/>
<evidence type="ECO:0000256" key="3">
    <source>
        <dbReference type="SAM" id="Coils"/>
    </source>
</evidence>
<dbReference type="InterPro" id="IPR015915">
    <property type="entry name" value="Kelch-typ_b-propeller"/>
</dbReference>
<keyword evidence="3" id="KW-0175">Coiled coil</keyword>
<dbReference type="OrthoDB" id="432528at2759"/>
<organism evidence="6 7">
    <name type="scientific">Vitrella brassicaformis (strain CCMP3155)</name>
    <dbReference type="NCBI Taxonomy" id="1169540"/>
    <lineage>
        <taxon>Eukaryota</taxon>
        <taxon>Sar</taxon>
        <taxon>Alveolata</taxon>
        <taxon>Colpodellida</taxon>
        <taxon>Vitrellaceae</taxon>
        <taxon>Vitrella</taxon>
    </lineage>
</organism>
<dbReference type="SUPFAM" id="SSF117281">
    <property type="entry name" value="Kelch motif"/>
    <property type="match status" value="1"/>
</dbReference>
<reference evidence="6 7" key="1">
    <citation type="submission" date="2014-11" db="EMBL/GenBank/DDBJ databases">
        <authorList>
            <person name="Zhu J."/>
            <person name="Qi W."/>
            <person name="Song R."/>
        </authorList>
    </citation>
    <scope>NUCLEOTIDE SEQUENCE [LARGE SCALE GENOMIC DNA]</scope>
</reference>
<accession>A0A0G4FID1</accession>